<comment type="caution">
    <text evidence="2">The sequence shown here is derived from an EMBL/GenBank/DDBJ whole genome shotgun (WGS) entry which is preliminary data.</text>
</comment>
<dbReference type="InterPro" id="IPR049050">
    <property type="entry name" value="nSTAND3"/>
</dbReference>
<sequence length="346" mass="40665">LKAFPDIERNHYKLWLTSTNTLQILLNQSTYLDSEWGLEKIKKFSKYYAKTSNHDEAKDLLEKVHSVIISGEPGAGKTTLAEQLCLEYVLCGFELVIIEDDIKDAKNVFNKMGKQIFYFDDFLGSNYLEGIENKEDSKIMKFIEAIKDDDNKRFILTSRSSILNQGRNISAIFKNKNLEQREYVLDVTELEDIDKARILYNHIYFSQLNESYIEQLYIDKRYLEIINHKNFNPRLIEFITDVQRFDLISSAEYWDKVEDSINNPKDIWEHVFHNQLKEYERILIFIIVYFGNKIAEEVLKATVKKYFISKNILTTNIQFDKAIKTLSGSLITRVIGGESIFFELFN</sequence>
<proteinExistence type="predicted"/>
<dbReference type="Pfam" id="PF20720">
    <property type="entry name" value="nSTAND3"/>
    <property type="match status" value="1"/>
</dbReference>
<accession>A0A0F8W9G1</accession>
<feature type="domain" description="AAA+ ATPase" evidence="1">
    <location>
        <begin position="63"/>
        <end position="188"/>
    </location>
</feature>
<dbReference type="InterPro" id="IPR027417">
    <property type="entry name" value="P-loop_NTPase"/>
</dbReference>
<dbReference type="SUPFAM" id="SSF52540">
    <property type="entry name" value="P-loop containing nucleoside triphosphate hydrolases"/>
    <property type="match status" value="1"/>
</dbReference>
<feature type="non-terminal residue" evidence="2">
    <location>
        <position position="346"/>
    </location>
</feature>
<feature type="non-terminal residue" evidence="2">
    <location>
        <position position="1"/>
    </location>
</feature>
<evidence type="ECO:0000313" key="2">
    <source>
        <dbReference type="EMBL" id="KKK53397.1"/>
    </source>
</evidence>
<dbReference type="Gene3D" id="3.40.50.300">
    <property type="entry name" value="P-loop containing nucleotide triphosphate hydrolases"/>
    <property type="match status" value="1"/>
</dbReference>
<protein>
    <recommendedName>
        <fullName evidence="1">AAA+ ATPase domain-containing protein</fullName>
    </recommendedName>
</protein>
<dbReference type="EMBL" id="LAZR01066526">
    <property type="protein sequence ID" value="KKK53397.1"/>
    <property type="molecule type" value="Genomic_DNA"/>
</dbReference>
<organism evidence="2">
    <name type="scientific">marine sediment metagenome</name>
    <dbReference type="NCBI Taxonomy" id="412755"/>
    <lineage>
        <taxon>unclassified sequences</taxon>
        <taxon>metagenomes</taxon>
        <taxon>ecological metagenomes</taxon>
    </lineage>
</organism>
<dbReference type="InterPro" id="IPR003593">
    <property type="entry name" value="AAA+_ATPase"/>
</dbReference>
<evidence type="ECO:0000259" key="1">
    <source>
        <dbReference type="SMART" id="SM00382"/>
    </source>
</evidence>
<name>A0A0F8W9G1_9ZZZZ</name>
<gene>
    <name evidence="2" type="ORF">LCGC14_3095200</name>
</gene>
<reference evidence="2" key="1">
    <citation type="journal article" date="2015" name="Nature">
        <title>Complex archaea that bridge the gap between prokaryotes and eukaryotes.</title>
        <authorList>
            <person name="Spang A."/>
            <person name="Saw J.H."/>
            <person name="Jorgensen S.L."/>
            <person name="Zaremba-Niedzwiedzka K."/>
            <person name="Martijn J."/>
            <person name="Lind A.E."/>
            <person name="van Eijk R."/>
            <person name="Schleper C."/>
            <person name="Guy L."/>
            <person name="Ettema T.J."/>
        </authorList>
    </citation>
    <scope>NUCLEOTIDE SEQUENCE</scope>
</reference>
<dbReference type="SMART" id="SM00382">
    <property type="entry name" value="AAA"/>
    <property type="match status" value="1"/>
</dbReference>
<dbReference type="AlphaFoldDB" id="A0A0F8W9G1"/>